<gene>
    <name evidence="2" type="ORF">OKIOD_LOCUS672</name>
</gene>
<dbReference type="NCBIfam" id="TIGR01571">
    <property type="entry name" value="A_thal_Cys_rich"/>
    <property type="match status" value="1"/>
</dbReference>
<evidence type="ECO:0000313" key="3">
    <source>
        <dbReference type="Proteomes" id="UP001158576"/>
    </source>
</evidence>
<reference evidence="2 3" key="1">
    <citation type="submission" date="2021-04" db="EMBL/GenBank/DDBJ databases">
        <authorList>
            <person name="Bliznina A."/>
        </authorList>
    </citation>
    <scope>NUCLEOTIDE SEQUENCE [LARGE SCALE GENOMIC DNA]</scope>
</reference>
<sequence>MRNNVVTTEPKCERNWTYPLITCSDPCLLIKAAFCFFLIEREIEDRLNWPRTNNSDLGGFFCLYCIMGRSRFQREKIKEKLGINGTCCTQSWILCCCFPCAVVQHYREVLLGEIKPEEHLEQQGYNYEEYE</sequence>
<dbReference type="InterPro" id="IPR006461">
    <property type="entry name" value="PLAC_motif_containing"/>
</dbReference>
<dbReference type="Proteomes" id="UP001158576">
    <property type="component" value="Chromosome PAR"/>
</dbReference>
<evidence type="ECO:0000313" key="2">
    <source>
        <dbReference type="EMBL" id="CAG5078889.1"/>
    </source>
</evidence>
<dbReference type="EMBL" id="OU015568">
    <property type="protein sequence ID" value="CAG5078889.1"/>
    <property type="molecule type" value="Genomic_DNA"/>
</dbReference>
<protein>
    <submittedName>
        <fullName evidence="2">Oidioi.mRNA.OKI2018_I69.PAR.g9114.t1.cds</fullName>
    </submittedName>
</protein>
<name>A0ABN7RNG3_OIKDI</name>
<keyword evidence="3" id="KW-1185">Reference proteome</keyword>
<comment type="similarity">
    <text evidence="1">Belongs to the cornifelin family.</text>
</comment>
<evidence type="ECO:0000256" key="1">
    <source>
        <dbReference type="ARBA" id="ARBA00009024"/>
    </source>
</evidence>
<dbReference type="Pfam" id="PF04749">
    <property type="entry name" value="PLAC8"/>
    <property type="match status" value="1"/>
</dbReference>
<organism evidence="2 3">
    <name type="scientific">Oikopleura dioica</name>
    <name type="common">Tunicate</name>
    <dbReference type="NCBI Taxonomy" id="34765"/>
    <lineage>
        <taxon>Eukaryota</taxon>
        <taxon>Metazoa</taxon>
        <taxon>Chordata</taxon>
        <taxon>Tunicata</taxon>
        <taxon>Appendicularia</taxon>
        <taxon>Copelata</taxon>
        <taxon>Oikopleuridae</taxon>
        <taxon>Oikopleura</taxon>
    </lineage>
</organism>
<proteinExistence type="inferred from homology"/>
<accession>A0ABN7RNG3</accession>